<dbReference type="KEGG" id="gtt:GUITHDRAFT_117061"/>
<reference evidence="2 4" key="1">
    <citation type="journal article" date="2012" name="Nature">
        <title>Algal genomes reveal evolutionary mosaicism and the fate of nucleomorphs.</title>
        <authorList>
            <consortium name="DOE Joint Genome Institute"/>
            <person name="Curtis B.A."/>
            <person name="Tanifuji G."/>
            <person name="Burki F."/>
            <person name="Gruber A."/>
            <person name="Irimia M."/>
            <person name="Maruyama S."/>
            <person name="Arias M.C."/>
            <person name="Ball S.G."/>
            <person name="Gile G.H."/>
            <person name="Hirakawa Y."/>
            <person name="Hopkins J.F."/>
            <person name="Kuo A."/>
            <person name="Rensing S.A."/>
            <person name="Schmutz J."/>
            <person name="Symeonidi A."/>
            <person name="Elias M."/>
            <person name="Eveleigh R.J."/>
            <person name="Herman E.K."/>
            <person name="Klute M.J."/>
            <person name="Nakayama T."/>
            <person name="Obornik M."/>
            <person name="Reyes-Prieto A."/>
            <person name="Armbrust E.V."/>
            <person name="Aves S.J."/>
            <person name="Beiko R.G."/>
            <person name="Coutinho P."/>
            <person name="Dacks J.B."/>
            <person name="Durnford D.G."/>
            <person name="Fast N.M."/>
            <person name="Green B.R."/>
            <person name="Grisdale C.J."/>
            <person name="Hempel F."/>
            <person name="Henrissat B."/>
            <person name="Hoppner M.P."/>
            <person name="Ishida K."/>
            <person name="Kim E."/>
            <person name="Koreny L."/>
            <person name="Kroth P.G."/>
            <person name="Liu Y."/>
            <person name="Malik S.B."/>
            <person name="Maier U.G."/>
            <person name="McRose D."/>
            <person name="Mock T."/>
            <person name="Neilson J.A."/>
            <person name="Onodera N.T."/>
            <person name="Poole A.M."/>
            <person name="Pritham E.J."/>
            <person name="Richards T.A."/>
            <person name="Rocap G."/>
            <person name="Roy S.W."/>
            <person name="Sarai C."/>
            <person name="Schaack S."/>
            <person name="Shirato S."/>
            <person name="Slamovits C.H."/>
            <person name="Spencer D.F."/>
            <person name="Suzuki S."/>
            <person name="Worden A.Z."/>
            <person name="Zauner S."/>
            <person name="Barry K."/>
            <person name="Bell C."/>
            <person name="Bharti A.K."/>
            <person name="Crow J.A."/>
            <person name="Grimwood J."/>
            <person name="Kramer R."/>
            <person name="Lindquist E."/>
            <person name="Lucas S."/>
            <person name="Salamov A."/>
            <person name="McFadden G.I."/>
            <person name="Lane C.E."/>
            <person name="Keeling P.J."/>
            <person name="Gray M.W."/>
            <person name="Grigoriev I.V."/>
            <person name="Archibald J.M."/>
        </authorList>
    </citation>
    <scope>NUCLEOTIDE SEQUENCE</scope>
    <source>
        <strain evidence="2 4">CCMP2712</strain>
    </source>
</reference>
<reference evidence="3" key="3">
    <citation type="submission" date="2016-03" db="UniProtKB">
        <authorList>
            <consortium name="EnsemblProtists"/>
        </authorList>
    </citation>
    <scope>IDENTIFICATION</scope>
</reference>
<dbReference type="Gene3D" id="3.30.450.20">
    <property type="entry name" value="PAS domain"/>
    <property type="match status" value="1"/>
</dbReference>
<dbReference type="GeneID" id="17293510"/>
<evidence type="ECO:0000313" key="2">
    <source>
        <dbReference type="EMBL" id="EKX36766.1"/>
    </source>
</evidence>
<accession>L1IKK5</accession>
<dbReference type="EnsemblProtists" id="EKX36766">
    <property type="protein sequence ID" value="EKX36766"/>
    <property type="gene ID" value="GUITHDRAFT_117061"/>
</dbReference>
<dbReference type="RefSeq" id="XP_005823746.1">
    <property type="nucleotide sequence ID" value="XM_005823689.1"/>
</dbReference>
<dbReference type="HOGENOM" id="CLU_772619_0_0_1"/>
<dbReference type="SUPFAM" id="SSF55785">
    <property type="entry name" value="PYP-like sensor domain (PAS domain)"/>
    <property type="match status" value="1"/>
</dbReference>
<evidence type="ECO:0000313" key="3">
    <source>
        <dbReference type="EnsemblProtists" id="EKX36766"/>
    </source>
</evidence>
<dbReference type="EMBL" id="JH993068">
    <property type="protein sequence ID" value="EKX36766.1"/>
    <property type="molecule type" value="Genomic_DNA"/>
</dbReference>
<proteinExistence type="predicted"/>
<feature type="region of interest" description="Disordered" evidence="1">
    <location>
        <begin position="308"/>
        <end position="337"/>
    </location>
</feature>
<dbReference type="PaxDb" id="55529-EKX36766"/>
<protein>
    <submittedName>
        <fullName evidence="2 3">Uncharacterized protein</fullName>
    </submittedName>
</protein>
<feature type="region of interest" description="Disordered" evidence="1">
    <location>
        <begin position="162"/>
        <end position="196"/>
    </location>
</feature>
<dbReference type="InterPro" id="IPR035965">
    <property type="entry name" value="PAS-like_dom_sf"/>
</dbReference>
<keyword evidence="4" id="KW-1185">Reference proteome</keyword>
<feature type="region of interest" description="Disordered" evidence="1">
    <location>
        <begin position="82"/>
        <end position="112"/>
    </location>
</feature>
<organism evidence="2">
    <name type="scientific">Guillardia theta (strain CCMP2712)</name>
    <name type="common">Cryptophyte</name>
    <dbReference type="NCBI Taxonomy" id="905079"/>
    <lineage>
        <taxon>Eukaryota</taxon>
        <taxon>Cryptophyceae</taxon>
        <taxon>Pyrenomonadales</taxon>
        <taxon>Geminigeraceae</taxon>
        <taxon>Guillardia</taxon>
    </lineage>
</organism>
<sequence>MVRHSMTRSKSWSSSSFDHRERKFDLFNDSNQKLETSSVFDNMLSVFRKKMNLEKSIDRLYEQKLMESELQQKEKLIHFKVSDDSPSSNAAPVPSECHQVKNDDAKSGSPRSASVRLVTYSTDTTCVNGPAFVQTYKSIQDEVENVQIQLDGEEDDLVPHEVKPQEQAGDSPVNKQIPDRKSLSESSLNVSPPKDNAAPTKTSYYITVNCCPPYKIISASGTWLDRFGFHADEVLGRSLRLCYGPLTNAASLSKALTEASTATGSVNHLATLYDRNGTQILCSMNVNVTKDEHMMIILLHEVDKDESKDKKKSSESYDAATCSRRSRWSDSGTADESLGSGVLAHLKALRNYRCLQSST</sequence>
<gene>
    <name evidence="2" type="ORF">GUITHDRAFT_117061</name>
</gene>
<reference evidence="4" key="2">
    <citation type="submission" date="2012-11" db="EMBL/GenBank/DDBJ databases">
        <authorList>
            <person name="Kuo A."/>
            <person name="Curtis B.A."/>
            <person name="Tanifuji G."/>
            <person name="Burki F."/>
            <person name="Gruber A."/>
            <person name="Irimia M."/>
            <person name="Maruyama S."/>
            <person name="Arias M.C."/>
            <person name="Ball S.G."/>
            <person name="Gile G.H."/>
            <person name="Hirakawa Y."/>
            <person name="Hopkins J.F."/>
            <person name="Rensing S.A."/>
            <person name="Schmutz J."/>
            <person name="Symeonidi A."/>
            <person name="Elias M."/>
            <person name="Eveleigh R.J."/>
            <person name="Herman E.K."/>
            <person name="Klute M.J."/>
            <person name="Nakayama T."/>
            <person name="Obornik M."/>
            <person name="Reyes-Prieto A."/>
            <person name="Armbrust E.V."/>
            <person name="Aves S.J."/>
            <person name="Beiko R.G."/>
            <person name="Coutinho P."/>
            <person name="Dacks J.B."/>
            <person name="Durnford D.G."/>
            <person name="Fast N.M."/>
            <person name="Green B.R."/>
            <person name="Grisdale C."/>
            <person name="Hempe F."/>
            <person name="Henrissat B."/>
            <person name="Hoppner M.P."/>
            <person name="Ishida K.-I."/>
            <person name="Kim E."/>
            <person name="Koreny L."/>
            <person name="Kroth P.G."/>
            <person name="Liu Y."/>
            <person name="Malik S.-B."/>
            <person name="Maier U.G."/>
            <person name="McRose D."/>
            <person name="Mock T."/>
            <person name="Neilson J.A."/>
            <person name="Onodera N.T."/>
            <person name="Poole A.M."/>
            <person name="Pritham E.J."/>
            <person name="Richards T.A."/>
            <person name="Rocap G."/>
            <person name="Roy S.W."/>
            <person name="Sarai C."/>
            <person name="Schaack S."/>
            <person name="Shirato S."/>
            <person name="Slamovits C.H."/>
            <person name="Spencer D.F."/>
            <person name="Suzuki S."/>
            <person name="Worden A.Z."/>
            <person name="Zauner S."/>
            <person name="Barry K."/>
            <person name="Bell C."/>
            <person name="Bharti A.K."/>
            <person name="Crow J.A."/>
            <person name="Grimwood J."/>
            <person name="Kramer R."/>
            <person name="Lindquist E."/>
            <person name="Lucas S."/>
            <person name="Salamov A."/>
            <person name="McFadden G.I."/>
            <person name="Lane C.E."/>
            <person name="Keeling P.J."/>
            <person name="Gray M.W."/>
            <person name="Grigoriev I.V."/>
            <person name="Archibald J.M."/>
        </authorList>
    </citation>
    <scope>NUCLEOTIDE SEQUENCE</scope>
    <source>
        <strain evidence="4">CCMP2712</strain>
    </source>
</reference>
<evidence type="ECO:0000313" key="4">
    <source>
        <dbReference type="Proteomes" id="UP000011087"/>
    </source>
</evidence>
<dbReference type="AlphaFoldDB" id="L1IKK5"/>
<name>L1IKK5_GUITC</name>
<dbReference type="Proteomes" id="UP000011087">
    <property type="component" value="Unassembled WGS sequence"/>
</dbReference>
<evidence type="ECO:0000256" key="1">
    <source>
        <dbReference type="SAM" id="MobiDB-lite"/>
    </source>
</evidence>